<dbReference type="AlphaFoldDB" id="A0A7C8ZF52"/>
<evidence type="ECO:0000313" key="1">
    <source>
        <dbReference type="EMBL" id="MBA4641772.1"/>
    </source>
</evidence>
<sequence>MELLPQRQNSQLAHFASLPSHDKFLPDIGNFPLCLESTLLDNPILTLGVITGLGGEVLKLIEHLSDVQHKALSKGTREIFSDHHAKHRHVLGICRHCIGWDNPPKPPKHL</sequence>
<protein>
    <submittedName>
        <fullName evidence="1">Uncharacterized protein</fullName>
    </submittedName>
</protein>
<dbReference type="EMBL" id="GISG01125607">
    <property type="protein sequence ID" value="MBA4641772.1"/>
    <property type="molecule type" value="Transcribed_RNA"/>
</dbReference>
<organism evidence="1">
    <name type="scientific">Opuntia streptacantha</name>
    <name type="common">Prickly pear cactus</name>
    <name type="synonym">Opuntia cardona</name>
    <dbReference type="NCBI Taxonomy" id="393608"/>
    <lineage>
        <taxon>Eukaryota</taxon>
        <taxon>Viridiplantae</taxon>
        <taxon>Streptophyta</taxon>
        <taxon>Embryophyta</taxon>
        <taxon>Tracheophyta</taxon>
        <taxon>Spermatophyta</taxon>
        <taxon>Magnoliopsida</taxon>
        <taxon>eudicotyledons</taxon>
        <taxon>Gunneridae</taxon>
        <taxon>Pentapetalae</taxon>
        <taxon>Caryophyllales</taxon>
        <taxon>Cactineae</taxon>
        <taxon>Cactaceae</taxon>
        <taxon>Opuntioideae</taxon>
        <taxon>Opuntia</taxon>
    </lineage>
</organism>
<name>A0A7C8ZF52_OPUST</name>
<reference evidence="1" key="2">
    <citation type="submission" date="2020-07" db="EMBL/GenBank/DDBJ databases">
        <authorList>
            <person name="Vera ALvarez R."/>
            <person name="Arias-Moreno D.M."/>
            <person name="Jimenez-Jacinto V."/>
            <person name="Jimenez-Bremont J.F."/>
            <person name="Swaminathan K."/>
            <person name="Moose S.P."/>
            <person name="Guerrero-Gonzalez M.L."/>
            <person name="Marino-Ramirez L."/>
            <person name="Landsman D."/>
            <person name="Rodriguez-Kessler M."/>
            <person name="Delgado-Sanchez P."/>
        </authorList>
    </citation>
    <scope>NUCLEOTIDE SEQUENCE</scope>
    <source>
        <tissue evidence="1">Cladode</tissue>
    </source>
</reference>
<reference evidence="1" key="1">
    <citation type="journal article" date="2013" name="J. Plant Res.">
        <title>Effect of fungi and light on seed germination of three Opuntia species from semiarid lands of central Mexico.</title>
        <authorList>
            <person name="Delgado-Sanchez P."/>
            <person name="Jimenez-Bremont J.F."/>
            <person name="Guerrero-Gonzalez Mde L."/>
            <person name="Flores J."/>
        </authorList>
    </citation>
    <scope>NUCLEOTIDE SEQUENCE</scope>
    <source>
        <tissue evidence="1">Cladode</tissue>
    </source>
</reference>
<proteinExistence type="predicted"/>
<accession>A0A7C8ZF52</accession>